<name>A0ACC2NPV0_9HYME</name>
<reference evidence="1" key="1">
    <citation type="submission" date="2023-04" db="EMBL/GenBank/DDBJ databases">
        <title>A chromosome-level genome assembly of the parasitoid wasp Eretmocerus hayati.</title>
        <authorList>
            <person name="Zhong Y."/>
            <person name="Liu S."/>
            <person name="Liu Y."/>
        </authorList>
    </citation>
    <scope>NUCLEOTIDE SEQUENCE</scope>
    <source>
        <strain evidence="1">ZJU_SS_LIU_2023</strain>
    </source>
</reference>
<dbReference type="Proteomes" id="UP001239111">
    <property type="component" value="Chromosome 3"/>
</dbReference>
<organism evidence="1 2">
    <name type="scientific">Eretmocerus hayati</name>
    <dbReference type="NCBI Taxonomy" id="131215"/>
    <lineage>
        <taxon>Eukaryota</taxon>
        <taxon>Metazoa</taxon>
        <taxon>Ecdysozoa</taxon>
        <taxon>Arthropoda</taxon>
        <taxon>Hexapoda</taxon>
        <taxon>Insecta</taxon>
        <taxon>Pterygota</taxon>
        <taxon>Neoptera</taxon>
        <taxon>Endopterygota</taxon>
        <taxon>Hymenoptera</taxon>
        <taxon>Apocrita</taxon>
        <taxon>Proctotrupomorpha</taxon>
        <taxon>Chalcidoidea</taxon>
        <taxon>Aphelinidae</taxon>
        <taxon>Aphelininae</taxon>
        <taxon>Eretmocerus</taxon>
    </lineage>
</organism>
<protein>
    <submittedName>
        <fullName evidence="1">Uncharacterized protein</fullName>
    </submittedName>
</protein>
<evidence type="ECO:0000313" key="2">
    <source>
        <dbReference type="Proteomes" id="UP001239111"/>
    </source>
</evidence>
<accession>A0ACC2NPV0</accession>
<evidence type="ECO:0000313" key="1">
    <source>
        <dbReference type="EMBL" id="KAJ8673161.1"/>
    </source>
</evidence>
<comment type="caution">
    <text evidence="1">The sequence shown here is derived from an EMBL/GenBank/DDBJ whole genome shotgun (WGS) entry which is preliminary data.</text>
</comment>
<sequence>MYFNEFDEFNDAAILYESGDEGDEFIINRLPKRYVRDFQNPFEWHRAHEFTHRYRFSKEVVMYYILPLIVNKLAYENNRGLPAPPEIQLIISLRYYATGDAQREIGDLHGFSQATVCRIVHRVSVALAELLHDFVHFPTTRKEQLLNIQQIYNIAGFPWVAAIVDGVHVEIISPGKAIGEIFRNRKGYFSINVLVAVDARGKILYIDVRNPGSAHDSTCLDRSGLNVIFLLYLVEGNLLGDSGFANLPYLLTPFVNSSDDAERLFTKCLISTRTVVEQTFGRWKKKFRCLYGIILYYLDNTISIICATAVLWNIHIDFNFPNNEDLQDFVIEDAAVSTPARPGMNGLQYRAEFVRRHFA</sequence>
<gene>
    <name evidence="1" type="ORF">QAD02_004423</name>
</gene>
<keyword evidence="2" id="KW-1185">Reference proteome</keyword>
<proteinExistence type="predicted"/>
<dbReference type="EMBL" id="CM056743">
    <property type="protein sequence ID" value="KAJ8673161.1"/>
    <property type="molecule type" value="Genomic_DNA"/>
</dbReference>